<organism evidence="2 3">
    <name type="scientific">Thermogutta terrifontis</name>
    <dbReference type="NCBI Taxonomy" id="1331910"/>
    <lineage>
        <taxon>Bacteria</taxon>
        <taxon>Pseudomonadati</taxon>
        <taxon>Planctomycetota</taxon>
        <taxon>Planctomycetia</taxon>
        <taxon>Pirellulales</taxon>
        <taxon>Thermoguttaceae</taxon>
        <taxon>Thermogutta</taxon>
    </lineage>
</organism>
<reference evidence="2 3" key="1">
    <citation type="journal article" name="Front. Microbiol.">
        <title>Sugar Metabolism of the First Thermophilic Planctomycete Thermogutta terrifontis: Comparative Genomic and Transcriptomic Approaches.</title>
        <authorList>
            <person name="Elcheninov A.G."/>
            <person name="Menzel P."/>
            <person name="Gudbergsdottir S.R."/>
            <person name="Slesarev A.I."/>
            <person name="Kadnikov V.V."/>
            <person name="Krogh A."/>
            <person name="Bonch-Osmolovskaya E.A."/>
            <person name="Peng X."/>
            <person name="Kublanov I.V."/>
        </authorList>
    </citation>
    <scope>NUCLEOTIDE SEQUENCE [LARGE SCALE GENOMIC DNA]</scope>
    <source>
        <strain evidence="2 3">R1</strain>
    </source>
</reference>
<accession>A0A286RII8</accession>
<keyword evidence="3" id="KW-1185">Reference proteome</keyword>
<protein>
    <submittedName>
        <fullName evidence="2">Uncharacterized protein</fullName>
    </submittedName>
</protein>
<name>A0A286RII8_9BACT</name>
<dbReference type="AlphaFoldDB" id="A0A286RII8"/>
<proteinExistence type="predicted"/>
<dbReference type="Proteomes" id="UP000215086">
    <property type="component" value="Chromosome"/>
</dbReference>
<evidence type="ECO:0000313" key="2">
    <source>
        <dbReference type="EMBL" id="ASV75777.1"/>
    </source>
</evidence>
<sequence>MPRGGGMVDPTSEERAVQRLRPSQGLEGPVPPRSTARW</sequence>
<evidence type="ECO:0000256" key="1">
    <source>
        <dbReference type="SAM" id="MobiDB-lite"/>
    </source>
</evidence>
<dbReference type="EMBL" id="CP018477">
    <property type="protein sequence ID" value="ASV75777.1"/>
    <property type="molecule type" value="Genomic_DNA"/>
</dbReference>
<gene>
    <name evidence="2" type="ORF">THTE_3175</name>
</gene>
<evidence type="ECO:0000313" key="3">
    <source>
        <dbReference type="Proteomes" id="UP000215086"/>
    </source>
</evidence>
<dbReference type="KEGG" id="ttf:THTE_3175"/>
<feature type="region of interest" description="Disordered" evidence="1">
    <location>
        <begin position="1"/>
        <end position="38"/>
    </location>
</feature>